<dbReference type="Pfam" id="PF07201">
    <property type="entry name" value="HrpJ"/>
    <property type="match status" value="1"/>
</dbReference>
<feature type="domain" description="Hypersensitivity response secretion-like HrpJ" evidence="1">
    <location>
        <begin position="74"/>
        <end position="232"/>
    </location>
</feature>
<keyword evidence="4" id="KW-1185">Reference proteome</keyword>
<reference evidence="3 4" key="1">
    <citation type="submission" date="2018-12" db="EMBL/GenBank/DDBJ databases">
        <title>Whole genome sequence of a Pandoraea apista isolate from a patient with cystic fibrosis.</title>
        <authorList>
            <person name="Kenna D.T."/>
            <person name="Turton J.F."/>
        </authorList>
    </citation>
    <scope>NUCLEOTIDE SEQUENCE [LARGE SCALE GENOMIC DNA]</scope>
    <source>
        <strain evidence="3 4">Pa13324</strain>
    </source>
</reference>
<evidence type="ECO:0000313" key="4">
    <source>
        <dbReference type="Proteomes" id="UP000270216"/>
    </source>
</evidence>
<dbReference type="InterPro" id="IPR038347">
    <property type="entry name" value="TyeA_sf"/>
</dbReference>
<dbReference type="Proteomes" id="UP000270216">
    <property type="component" value="Unassembled WGS sequence"/>
</dbReference>
<dbReference type="Pfam" id="PF09059">
    <property type="entry name" value="TyeA"/>
    <property type="match status" value="1"/>
</dbReference>
<dbReference type="InterPro" id="IPR010812">
    <property type="entry name" value="HrpJ-like"/>
</dbReference>
<evidence type="ECO:0000259" key="2">
    <source>
        <dbReference type="Pfam" id="PF09059"/>
    </source>
</evidence>
<dbReference type="Gene3D" id="1.20.1280.80">
    <property type="match status" value="1"/>
</dbReference>
<comment type="caution">
    <text evidence="3">The sequence shown here is derived from an EMBL/GenBank/DDBJ whole genome shotgun (WGS) entry which is preliminary data.</text>
</comment>
<protein>
    <submittedName>
        <fullName evidence="3">TyeA family type III secretion system gatekeeper subunit</fullName>
    </submittedName>
</protein>
<dbReference type="SUPFAM" id="SSF140591">
    <property type="entry name" value="Type III secretion system domain"/>
    <property type="match status" value="1"/>
</dbReference>
<dbReference type="EMBL" id="RWHX01000045">
    <property type="protein sequence ID" value="RSK76777.1"/>
    <property type="molecule type" value="Genomic_DNA"/>
</dbReference>
<sequence>MSAPVWRSLMVERLPSAANTLIQTPQENKPLERILADEWQALEGDARPVRGGTPDAPGHIALIEAAIAQNEEAAFAESQENLSFALGMRFRRTGDRDVSDDKPRARALFEQQMHRLARVSGAQFETLRGQLRDLPFVPDPQLLIRQAQMSAGHAALVVAAWLADSGLDAGTRMRLRRALDELTSSETWAIEAFAALECGTGDNAGMALLEQLKSLFRQSQGPQRSLTQWFEACRRFGQRRARLRALMQALGLELGAERADADTQRLAAVVDDLRRVVLFLTLESACEQSAQAIRATGCRVFDTDTMIAEVLTLLDQPWVGAEWLAQRAAHLGVATLDSRYALSRELTRLIKSAHDGCFRDETQRETLGEALDVWRTEIAQEGDASGR</sequence>
<name>A0ABX9ZK11_9BURK</name>
<gene>
    <name evidence="3" type="ORF">EJE83_20155</name>
</gene>
<organism evidence="3 4">
    <name type="scientific">Pandoraea apista</name>
    <dbReference type="NCBI Taxonomy" id="93218"/>
    <lineage>
        <taxon>Bacteria</taxon>
        <taxon>Pseudomonadati</taxon>
        <taxon>Pseudomonadota</taxon>
        <taxon>Betaproteobacteria</taxon>
        <taxon>Burkholderiales</taxon>
        <taxon>Burkholderiaceae</taxon>
        <taxon>Pandoraea</taxon>
    </lineage>
</organism>
<dbReference type="InterPro" id="IPR015144">
    <property type="entry name" value="T3SS_TyeA"/>
</dbReference>
<feature type="domain" description="Type III secretion system effector delivery regulator TyeA" evidence="2">
    <location>
        <begin position="306"/>
        <end position="367"/>
    </location>
</feature>
<evidence type="ECO:0000259" key="1">
    <source>
        <dbReference type="Pfam" id="PF07201"/>
    </source>
</evidence>
<proteinExistence type="predicted"/>
<dbReference type="InterPro" id="IPR013351">
    <property type="entry name" value="T3SS_TyeA-rel"/>
</dbReference>
<accession>A0ABX9ZK11</accession>
<evidence type="ECO:0000313" key="3">
    <source>
        <dbReference type="EMBL" id="RSK76777.1"/>
    </source>
</evidence>
<dbReference type="NCBIfam" id="TIGR02511">
    <property type="entry name" value="type_III_tyeA"/>
    <property type="match status" value="1"/>
</dbReference>